<dbReference type="InterPro" id="IPR011701">
    <property type="entry name" value="MFS"/>
</dbReference>
<evidence type="ECO:0000256" key="2">
    <source>
        <dbReference type="ARBA" id="ARBA00004554"/>
    </source>
</evidence>
<comment type="caution">
    <text evidence="19">The sequence shown here is derived from an EMBL/GenBank/DDBJ whole genome shotgun (WGS) entry which is preliminary data.</text>
</comment>
<evidence type="ECO:0000256" key="3">
    <source>
        <dbReference type="ARBA" id="ARBA00006727"/>
    </source>
</evidence>
<dbReference type="Pfam" id="PF07690">
    <property type="entry name" value="MFS_1"/>
    <property type="match status" value="1"/>
</dbReference>
<evidence type="ECO:0000256" key="6">
    <source>
        <dbReference type="ARBA" id="ARBA00022475"/>
    </source>
</evidence>
<evidence type="ECO:0000313" key="19">
    <source>
        <dbReference type="EMBL" id="GLD72311.1"/>
    </source>
</evidence>
<evidence type="ECO:0000313" key="20">
    <source>
        <dbReference type="Proteomes" id="UP001279410"/>
    </source>
</evidence>
<keyword evidence="10 18" id="KW-0472">Membrane</keyword>
<dbReference type="SUPFAM" id="SSF103473">
    <property type="entry name" value="MFS general substrate transporter"/>
    <property type="match status" value="1"/>
</dbReference>
<comment type="subcellular location">
    <subcellularLocation>
        <location evidence="1">Apical cell membrane</location>
        <topology evidence="1">Multi-pass membrane protein</topology>
    </subcellularLocation>
    <subcellularLocation>
        <location evidence="2">Basolateral cell membrane</location>
        <topology evidence="2">Multi-pass membrane protein</topology>
    </subcellularLocation>
</comment>
<proteinExistence type="inferred from homology"/>
<evidence type="ECO:0000256" key="10">
    <source>
        <dbReference type="ARBA" id="ARBA00023136"/>
    </source>
</evidence>
<protein>
    <recommendedName>
        <fullName evidence="4">Monocarboxylate transporter 1</fullName>
    </recommendedName>
    <alternativeName>
        <fullName evidence="11">Solute carrier family 16 member 1</fullName>
    </alternativeName>
</protein>
<dbReference type="PANTHER" id="PTHR11360:SF24">
    <property type="entry name" value="MONOCARBOXYLATE TRANSPORTER 1"/>
    <property type="match status" value="1"/>
</dbReference>
<dbReference type="FunFam" id="1.20.1250.20:FF:000030">
    <property type="entry name" value="monocarboxylate transporter 1 isoform X1"/>
    <property type="match status" value="1"/>
</dbReference>
<evidence type="ECO:0000256" key="17">
    <source>
        <dbReference type="SAM" id="MobiDB-lite"/>
    </source>
</evidence>
<dbReference type="InterPro" id="IPR050327">
    <property type="entry name" value="Proton-linked_MCT"/>
</dbReference>
<dbReference type="InterPro" id="IPR036259">
    <property type="entry name" value="MFS_trans_sf"/>
</dbReference>
<keyword evidence="5" id="KW-0813">Transport</keyword>
<evidence type="ECO:0000256" key="5">
    <source>
        <dbReference type="ARBA" id="ARBA00022448"/>
    </source>
</evidence>
<dbReference type="PANTHER" id="PTHR11360">
    <property type="entry name" value="MONOCARBOXYLATE TRANSPORTER"/>
    <property type="match status" value="1"/>
</dbReference>
<sequence length="562" mass="61700">MTWSPKKEDECGWIKYLKANFTEGSVVVLQGVSDGTVWYHHFGRGTDSDSFQFQVSTEAAPVIQSDAQTFTIGVLPQIPGFPQLAPDCDLQITALEDRVTEITPSALSFINKPGAIEHRDRPYTPVKHFTQADVNNGKIVYRPPQAPSHLQELYQYSFIGLPESLSVYFTVSDGEYTTPELDFAVLLLSNHQQPPVFQVLDPLLEKPTTTPAPNMAAHQRQGFVPGRSDSQQGRQHRDEVSERGPISSILVNKFGSRPIILLGGCLSGSGLIAASFCNTVEQLYFFIGVVGGLGLAFNLNPALTMIGKYFYKRRPIANGIAMAGSPVFLSTLAPLNSWLYDEFGWRGSFLILGGLLFNCCVAGSLMRPIGPKPQPAKADTEVGEAKAVDSVQPQPKKTVLQTINSFIDLTLFKHRGFLLYLMGNVVMFFGLFSPLVFLSNYAKSKDISKEKAAFLLSVLAFVDMFARPSMGLLANTRWVRPRVQYFFAAAVLYNGVCHVLAPLSVDYTGFVVYAIFFGFAFGWLSAVLFETLMDLVGAQRFSSAVGLVTIVECAISKLGLAM</sequence>
<organism evidence="19 20">
    <name type="scientific">Lates japonicus</name>
    <name type="common">Japanese lates</name>
    <dbReference type="NCBI Taxonomy" id="270547"/>
    <lineage>
        <taxon>Eukaryota</taxon>
        <taxon>Metazoa</taxon>
        <taxon>Chordata</taxon>
        <taxon>Craniata</taxon>
        <taxon>Vertebrata</taxon>
        <taxon>Euteleostomi</taxon>
        <taxon>Actinopterygii</taxon>
        <taxon>Neopterygii</taxon>
        <taxon>Teleostei</taxon>
        <taxon>Neoteleostei</taxon>
        <taxon>Acanthomorphata</taxon>
        <taxon>Carangaria</taxon>
        <taxon>Carangaria incertae sedis</taxon>
        <taxon>Centropomidae</taxon>
        <taxon>Lates</taxon>
    </lineage>
</organism>
<feature type="transmembrane region" description="Helical" evidence="18">
    <location>
        <begin position="282"/>
        <end position="303"/>
    </location>
</feature>
<feature type="transmembrane region" description="Helical" evidence="18">
    <location>
        <begin position="347"/>
        <end position="366"/>
    </location>
</feature>
<gene>
    <name evidence="19" type="ORF">AKAME5_002363500</name>
</gene>
<dbReference type="EMBL" id="BRZM01000979">
    <property type="protein sequence ID" value="GLD72311.1"/>
    <property type="molecule type" value="Genomic_DNA"/>
</dbReference>
<evidence type="ECO:0000256" key="11">
    <source>
        <dbReference type="ARBA" id="ARBA00029777"/>
    </source>
</evidence>
<keyword evidence="20" id="KW-1185">Reference proteome</keyword>
<comment type="catalytic activity">
    <reaction evidence="15">
        <text>(S)-lactate(in) + H(+)(in) = (S)-lactate(out) + H(+)(out)</text>
        <dbReference type="Rhea" id="RHEA:29415"/>
        <dbReference type="ChEBI" id="CHEBI:15378"/>
        <dbReference type="ChEBI" id="CHEBI:16651"/>
    </reaction>
    <physiologicalReaction direction="left-to-right" evidence="15">
        <dbReference type="Rhea" id="RHEA:29416"/>
    </physiologicalReaction>
    <physiologicalReaction direction="right-to-left" evidence="15">
        <dbReference type="Rhea" id="RHEA:29417"/>
    </physiologicalReaction>
</comment>
<dbReference type="GO" id="GO:0015650">
    <property type="term" value="F:lactate:proton symporter activity"/>
    <property type="evidence" value="ECO:0007669"/>
    <property type="project" value="TreeGrafter"/>
</dbReference>
<comment type="catalytic activity">
    <reaction evidence="16">
        <text>(R)-3-hydroxybutanoate(out) + H(+)(out) = (R)-3-hydroxybutanoate(in) + H(+)(in)</text>
        <dbReference type="Rhea" id="RHEA:71795"/>
        <dbReference type="ChEBI" id="CHEBI:10983"/>
        <dbReference type="ChEBI" id="CHEBI:15378"/>
    </reaction>
    <physiologicalReaction direction="left-to-right" evidence="16">
        <dbReference type="Rhea" id="RHEA:71796"/>
    </physiologicalReaction>
    <physiologicalReaction direction="right-to-left" evidence="16">
        <dbReference type="Rhea" id="RHEA:71797"/>
    </physiologicalReaction>
</comment>
<evidence type="ECO:0000256" key="18">
    <source>
        <dbReference type="SAM" id="Phobius"/>
    </source>
</evidence>
<evidence type="ECO:0000256" key="1">
    <source>
        <dbReference type="ARBA" id="ARBA00004424"/>
    </source>
</evidence>
<dbReference type="GO" id="GO:0016323">
    <property type="term" value="C:basolateral plasma membrane"/>
    <property type="evidence" value="ECO:0007669"/>
    <property type="project" value="UniProtKB-SubCell"/>
</dbReference>
<dbReference type="Gene3D" id="1.20.1250.20">
    <property type="entry name" value="MFS general substrate transporter like domains"/>
    <property type="match status" value="1"/>
</dbReference>
<evidence type="ECO:0000256" key="13">
    <source>
        <dbReference type="ARBA" id="ARBA00034218"/>
    </source>
</evidence>
<evidence type="ECO:0000256" key="16">
    <source>
        <dbReference type="ARBA" id="ARBA00036520"/>
    </source>
</evidence>
<keyword evidence="7 18" id="KW-0812">Transmembrane</keyword>
<keyword evidence="8" id="KW-0769">Symport</keyword>
<dbReference type="AlphaFoldDB" id="A0AAD3NG32"/>
<evidence type="ECO:0000256" key="14">
    <source>
        <dbReference type="ARBA" id="ARBA00035869"/>
    </source>
</evidence>
<dbReference type="Proteomes" id="UP001279410">
    <property type="component" value="Unassembled WGS sequence"/>
</dbReference>
<dbReference type="GO" id="GO:0016324">
    <property type="term" value="C:apical plasma membrane"/>
    <property type="evidence" value="ECO:0007669"/>
    <property type="project" value="UniProtKB-SubCell"/>
</dbReference>
<dbReference type="GO" id="GO:0035879">
    <property type="term" value="P:plasma membrane lactate transport"/>
    <property type="evidence" value="ECO:0007669"/>
    <property type="project" value="TreeGrafter"/>
</dbReference>
<feature type="transmembrane region" description="Helical" evidence="18">
    <location>
        <begin position="417"/>
        <end position="441"/>
    </location>
</feature>
<accession>A0AAD3NG32</accession>
<evidence type="ECO:0000256" key="4">
    <source>
        <dbReference type="ARBA" id="ARBA00015821"/>
    </source>
</evidence>
<evidence type="ECO:0000256" key="15">
    <source>
        <dbReference type="ARBA" id="ARBA00036111"/>
    </source>
</evidence>
<evidence type="ECO:0000256" key="8">
    <source>
        <dbReference type="ARBA" id="ARBA00022847"/>
    </source>
</evidence>
<feature type="transmembrane region" description="Helical" evidence="18">
    <location>
        <begin position="510"/>
        <end position="529"/>
    </location>
</feature>
<evidence type="ECO:0000256" key="12">
    <source>
        <dbReference type="ARBA" id="ARBA00034216"/>
    </source>
</evidence>
<keyword evidence="6" id="KW-1003">Cell membrane</keyword>
<feature type="transmembrane region" description="Helical" evidence="18">
    <location>
        <begin position="259"/>
        <end position="276"/>
    </location>
</feature>
<comment type="catalytic activity">
    <reaction evidence="14">
        <text>acetoacetate(out) + H(+)(out) = acetoacetate(in) + H(+)(in)</text>
        <dbReference type="Rhea" id="RHEA:71775"/>
        <dbReference type="ChEBI" id="CHEBI:13705"/>
        <dbReference type="ChEBI" id="CHEBI:15378"/>
    </reaction>
    <physiologicalReaction direction="left-to-right" evidence="14">
        <dbReference type="Rhea" id="RHEA:71776"/>
    </physiologicalReaction>
    <physiologicalReaction direction="right-to-left" evidence="14">
        <dbReference type="Rhea" id="RHEA:71777"/>
    </physiologicalReaction>
</comment>
<feature type="transmembrane region" description="Helical" evidence="18">
    <location>
        <begin position="453"/>
        <end position="473"/>
    </location>
</feature>
<comment type="similarity">
    <text evidence="3">Belongs to the major facilitator superfamily. Monocarboxylate porter (TC 2.A.1.13) family.</text>
</comment>
<evidence type="ECO:0000256" key="9">
    <source>
        <dbReference type="ARBA" id="ARBA00022989"/>
    </source>
</evidence>
<keyword evidence="9 18" id="KW-1133">Transmembrane helix</keyword>
<evidence type="ECO:0000256" key="7">
    <source>
        <dbReference type="ARBA" id="ARBA00022692"/>
    </source>
</evidence>
<feature type="region of interest" description="Disordered" evidence="17">
    <location>
        <begin position="222"/>
        <end position="242"/>
    </location>
</feature>
<feature type="transmembrane region" description="Helical" evidence="18">
    <location>
        <begin position="485"/>
        <end position="504"/>
    </location>
</feature>
<comment type="catalytic activity">
    <reaction evidence="13">
        <text>3-methyl-2-oxobutanoate(out) + H(+)(out) = 3-methyl-2-oxobutanoate(in) + H(+)(in)</text>
        <dbReference type="Rhea" id="RHEA:71783"/>
        <dbReference type="ChEBI" id="CHEBI:11851"/>
        <dbReference type="ChEBI" id="CHEBI:15378"/>
    </reaction>
</comment>
<name>A0AAD3NG32_LATJO</name>
<feature type="transmembrane region" description="Helical" evidence="18">
    <location>
        <begin position="315"/>
        <end position="335"/>
    </location>
</feature>
<reference evidence="19" key="1">
    <citation type="submission" date="2022-08" db="EMBL/GenBank/DDBJ databases">
        <title>Genome sequencing of akame (Lates japonicus).</title>
        <authorList>
            <person name="Hashiguchi Y."/>
            <person name="Takahashi H."/>
        </authorList>
    </citation>
    <scope>NUCLEOTIDE SEQUENCE</scope>
    <source>
        <strain evidence="19">Kochi</strain>
    </source>
</reference>
<comment type="catalytic activity">
    <reaction evidence="12">
        <text>4-methyl-2-oxopentanoate(out) + H(+)(out) = 4-methyl-2-oxopentanoate(in) + H(+)(in)</text>
        <dbReference type="Rhea" id="RHEA:71779"/>
        <dbReference type="ChEBI" id="CHEBI:15378"/>
        <dbReference type="ChEBI" id="CHEBI:17865"/>
    </reaction>
</comment>